<dbReference type="Gene3D" id="3.40.50.280">
    <property type="entry name" value="Cobalamin-binding domain"/>
    <property type="match status" value="1"/>
</dbReference>
<evidence type="ECO:0000313" key="11">
    <source>
        <dbReference type="Proteomes" id="UP000321490"/>
    </source>
</evidence>
<keyword evidence="11" id="KW-1185">Reference proteome</keyword>
<dbReference type="AlphaFoldDB" id="A0A562IT85"/>
<evidence type="ECO:0000256" key="8">
    <source>
        <dbReference type="SAM" id="MobiDB-lite"/>
    </source>
</evidence>
<dbReference type="PANTHER" id="PTHR48101">
    <property type="entry name" value="METHYLMALONYL-COA MUTASE, MITOCHONDRIAL-RELATED"/>
    <property type="match status" value="1"/>
</dbReference>
<gene>
    <name evidence="10" type="ORF">JD78_02782</name>
</gene>
<reference evidence="10 11" key="1">
    <citation type="submission" date="2019-07" db="EMBL/GenBank/DDBJ databases">
        <title>R&amp;d 2014.</title>
        <authorList>
            <person name="Klenk H.-P."/>
        </authorList>
    </citation>
    <scope>NUCLEOTIDE SEQUENCE [LARGE SCALE GENOMIC DNA]</scope>
    <source>
        <strain evidence="10 11">DSM 45764</strain>
    </source>
</reference>
<evidence type="ECO:0000256" key="4">
    <source>
        <dbReference type="ARBA" id="ARBA00012398"/>
    </source>
</evidence>
<comment type="similarity">
    <text evidence="2">Belongs to the methylmalonyl-CoA mutase family.</text>
</comment>
<evidence type="ECO:0000256" key="3">
    <source>
        <dbReference type="ARBA" id="ARBA00011870"/>
    </source>
</evidence>
<dbReference type="PROSITE" id="PS00544">
    <property type="entry name" value="METMALONYL_COA_MUTASE"/>
    <property type="match status" value="1"/>
</dbReference>
<evidence type="ECO:0000256" key="2">
    <source>
        <dbReference type="ARBA" id="ARBA00008465"/>
    </source>
</evidence>
<dbReference type="SUPFAM" id="SSF51703">
    <property type="entry name" value="Cobalamin (vitamin B12)-dependent enzymes"/>
    <property type="match status" value="1"/>
</dbReference>
<evidence type="ECO:0000256" key="7">
    <source>
        <dbReference type="ARBA" id="ARBA00023285"/>
    </source>
</evidence>
<dbReference type="InterPro" id="IPR006099">
    <property type="entry name" value="MeMalonylCoA_mutase_a/b_cat"/>
</dbReference>
<protein>
    <recommendedName>
        <fullName evidence="4">methylmalonyl-CoA mutase</fullName>
        <ecNumber evidence="4">5.4.99.2</ecNumber>
    </recommendedName>
</protein>
<dbReference type="PANTHER" id="PTHR48101:SF4">
    <property type="entry name" value="METHYLMALONYL-COA MUTASE, MITOCHONDRIAL"/>
    <property type="match status" value="1"/>
</dbReference>
<evidence type="ECO:0000256" key="1">
    <source>
        <dbReference type="ARBA" id="ARBA00001922"/>
    </source>
</evidence>
<feature type="region of interest" description="Disordered" evidence="8">
    <location>
        <begin position="1"/>
        <end position="35"/>
    </location>
</feature>
<dbReference type="InterPro" id="IPR058549">
    <property type="entry name" value="MeMalonylCoA_mutase_a/b_site"/>
</dbReference>
<dbReference type="InterPro" id="IPR016176">
    <property type="entry name" value="Cbl-dep_enz_cat"/>
</dbReference>
<keyword evidence="7" id="KW-0170">Cobalt</keyword>
<dbReference type="GO" id="GO:0004494">
    <property type="term" value="F:methylmalonyl-CoA mutase activity"/>
    <property type="evidence" value="ECO:0007669"/>
    <property type="project" value="UniProtKB-EC"/>
</dbReference>
<comment type="caution">
    <text evidence="10">The sequence shown here is derived from an EMBL/GenBank/DDBJ whole genome shotgun (WGS) entry which is preliminary data.</text>
</comment>
<feature type="domain" description="Methylmalonyl-CoA mutase alpha/beta chain catalytic" evidence="9">
    <location>
        <begin position="214"/>
        <end position="460"/>
    </location>
</feature>
<dbReference type="Proteomes" id="UP000321490">
    <property type="component" value="Unassembled WGS sequence"/>
</dbReference>
<dbReference type="Pfam" id="PF01642">
    <property type="entry name" value="MM_CoA_mutase"/>
    <property type="match status" value="1"/>
</dbReference>
<evidence type="ECO:0000256" key="5">
    <source>
        <dbReference type="ARBA" id="ARBA00022628"/>
    </source>
</evidence>
<comment type="subunit">
    <text evidence="3">Heterodimer of an alpha and a beta chain.</text>
</comment>
<name>A0A562IT85_9ACTN</name>
<proteinExistence type="inferred from homology"/>
<accession>A0A562IT85</accession>
<evidence type="ECO:0000256" key="6">
    <source>
        <dbReference type="ARBA" id="ARBA00023235"/>
    </source>
</evidence>
<evidence type="ECO:0000313" key="10">
    <source>
        <dbReference type="EMBL" id="TWH74247.1"/>
    </source>
</evidence>
<comment type="cofactor">
    <cofactor evidence="1">
        <name>adenosylcob(III)alamin</name>
        <dbReference type="ChEBI" id="CHEBI:18408"/>
    </cofactor>
</comment>
<keyword evidence="6" id="KW-0413">Isomerase</keyword>
<evidence type="ECO:0000259" key="9">
    <source>
        <dbReference type="Pfam" id="PF01642"/>
    </source>
</evidence>
<dbReference type="Gene3D" id="3.20.20.240">
    <property type="entry name" value="Methylmalonyl-CoA mutase"/>
    <property type="match status" value="1"/>
</dbReference>
<dbReference type="GO" id="GO:0031419">
    <property type="term" value="F:cobalamin binding"/>
    <property type="evidence" value="ECO:0007669"/>
    <property type="project" value="UniProtKB-KW"/>
</dbReference>
<dbReference type="RefSeq" id="WP_166521189.1">
    <property type="nucleotide sequence ID" value="NZ_VLKF01000001.1"/>
</dbReference>
<sequence>MSSPDQQVGRPTGPPPAEPETPAQLDLAAGSPAATREQWRELVAGVLRKAGRDDLPDPVEDALRATVATGVTVAPLYTAEDAGDLPTAAGVPGSPPFVRGARAGSAEAGVPAGWDVRQRHADPDVAGTREAIAADLENGVTSLWLVLGDGAIPVEALGEVLTDVYLDLAPVTLQGGAPAAEAFLDLVAGRTDLAPGGCLGLDPLGTGDLAGLARRAPAGWRTVAVDGTVFADAGGSVVEELGCAVAAGVAALRALTAGGLGVDEAFGQLEFRLSAGVDQFTTIAALRAARRLWNRVGEASGVAAEHRAMRQHAVTSSVMVTRHGAAVNMLRKTVAGFAAGVGGADVVTVQPFDAALGLPDAFARRIARNTQNLLLEEASVGRVLDPAGGSWYVEALTESIAQAAWAWFTEVERAGGLPAALASGLVGERLAAVWATRQERVAHRTDAITGVTEFPDAAEVLPERRPAPPPRTSAGLPRVRAAERFEALRDAVQAHEPQPAVYLATLGPVARHTARAGFASNLFAAGGLRTPSGDGATGFAEARTTVACICGTDRDYAESAAALAAELRAAGATHVWLAGTADVAGVDGHLSAGCDALAVLTTVLDQLEVRP</sequence>
<dbReference type="EMBL" id="VLKF01000001">
    <property type="protein sequence ID" value="TWH74247.1"/>
    <property type="molecule type" value="Genomic_DNA"/>
</dbReference>
<keyword evidence="5" id="KW-0846">Cobalamin</keyword>
<organism evidence="10 11">
    <name type="scientific">Modestobacter roseus</name>
    <dbReference type="NCBI Taxonomy" id="1181884"/>
    <lineage>
        <taxon>Bacteria</taxon>
        <taxon>Bacillati</taxon>
        <taxon>Actinomycetota</taxon>
        <taxon>Actinomycetes</taxon>
        <taxon>Geodermatophilales</taxon>
        <taxon>Geodermatophilaceae</taxon>
        <taxon>Modestobacter</taxon>
    </lineage>
</organism>
<dbReference type="EC" id="5.4.99.2" evidence="4"/>